<dbReference type="EMBL" id="GBXM01074157">
    <property type="protein sequence ID" value="JAH34420.1"/>
    <property type="molecule type" value="Transcribed_RNA"/>
</dbReference>
<sequence>MQSKLDPPSACSSFPNYEVSYDGSKSVLVLGQKTTENDAMLKLYRPRPTQRKLHLEPETR</sequence>
<reference evidence="1" key="1">
    <citation type="submission" date="2014-11" db="EMBL/GenBank/DDBJ databases">
        <authorList>
            <person name="Amaro Gonzalez C."/>
        </authorList>
    </citation>
    <scope>NUCLEOTIDE SEQUENCE</scope>
</reference>
<name>A0A0E9S189_ANGAN</name>
<proteinExistence type="predicted"/>
<evidence type="ECO:0000313" key="1">
    <source>
        <dbReference type="EMBL" id="JAH34420.1"/>
    </source>
</evidence>
<protein>
    <submittedName>
        <fullName evidence="1">Uncharacterized protein</fullName>
    </submittedName>
</protein>
<accession>A0A0E9S189</accession>
<organism evidence="1">
    <name type="scientific">Anguilla anguilla</name>
    <name type="common">European freshwater eel</name>
    <name type="synonym">Muraena anguilla</name>
    <dbReference type="NCBI Taxonomy" id="7936"/>
    <lineage>
        <taxon>Eukaryota</taxon>
        <taxon>Metazoa</taxon>
        <taxon>Chordata</taxon>
        <taxon>Craniata</taxon>
        <taxon>Vertebrata</taxon>
        <taxon>Euteleostomi</taxon>
        <taxon>Actinopterygii</taxon>
        <taxon>Neopterygii</taxon>
        <taxon>Teleostei</taxon>
        <taxon>Anguilliformes</taxon>
        <taxon>Anguillidae</taxon>
        <taxon>Anguilla</taxon>
    </lineage>
</organism>
<dbReference type="AlphaFoldDB" id="A0A0E9S189"/>
<reference evidence="1" key="2">
    <citation type="journal article" date="2015" name="Fish Shellfish Immunol.">
        <title>Early steps in the European eel (Anguilla anguilla)-Vibrio vulnificus interaction in the gills: Role of the RtxA13 toxin.</title>
        <authorList>
            <person name="Callol A."/>
            <person name="Pajuelo D."/>
            <person name="Ebbesson L."/>
            <person name="Teles M."/>
            <person name="MacKenzie S."/>
            <person name="Amaro C."/>
        </authorList>
    </citation>
    <scope>NUCLEOTIDE SEQUENCE</scope>
</reference>